<dbReference type="AlphaFoldDB" id="A0A6P8T1Z7"/>
<dbReference type="InterPro" id="IPR011989">
    <property type="entry name" value="ARM-like"/>
</dbReference>
<dbReference type="Gene3D" id="1.25.10.10">
    <property type="entry name" value="Leucine-rich Repeat Variant"/>
    <property type="match status" value="1"/>
</dbReference>
<dbReference type="RefSeq" id="XP_034057519.1">
    <property type="nucleotide sequence ID" value="XM_034201628.1"/>
</dbReference>
<dbReference type="GO" id="GO:0042048">
    <property type="term" value="P:olfactory behavior"/>
    <property type="evidence" value="ECO:0007669"/>
    <property type="project" value="TreeGrafter"/>
</dbReference>
<feature type="region of interest" description="Disordered" evidence="1">
    <location>
        <begin position="868"/>
        <end position="891"/>
    </location>
</feature>
<feature type="domain" description="Cilia- and flagella-associated protein 69 ARM repeats" evidence="2">
    <location>
        <begin position="37"/>
        <end position="163"/>
    </location>
</feature>
<evidence type="ECO:0000313" key="4">
    <source>
        <dbReference type="RefSeq" id="XP_034057519.1"/>
    </source>
</evidence>
<dbReference type="Pfam" id="PF21049">
    <property type="entry name" value="CFA69_ARM_rpt"/>
    <property type="match status" value="2"/>
</dbReference>
<accession>A0A6P8T1Z7</accession>
<evidence type="ECO:0000259" key="2">
    <source>
        <dbReference type="Pfam" id="PF21049"/>
    </source>
</evidence>
<dbReference type="GO" id="GO:0097730">
    <property type="term" value="C:non-motile cilium"/>
    <property type="evidence" value="ECO:0007669"/>
    <property type="project" value="TreeGrafter"/>
</dbReference>
<dbReference type="GO" id="GO:1990834">
    <property type="term" value="P:response to odorant"/>
    <property type="evidence" value="ECO:0007669"/>
    <property type="project" value="TreeGrafter"/>
</dbReference>
<evidence type="ECO:0000256" key="1">
    <source>
        <dbReference type="SAM" id="MobiDB-lite"/>
    </source>
</evidence>
<protein>
    <submittedName>
        <fullName evidence="4">Cilia- and flagella-associated protein 69-like isoform X3</fullName>
    </submittedName>
</protein>
<dbReference type="InterPro" id="IPR016024">
    <property type="entry name" value="ARM-type_fold"/>
</dbReference>
<feature type="compositionally biased region" description="Polar residues" evidence="1">
    <location>
        <begin position="868"/>
        <end position="882"/>
    </location>
</feature>
<dbReference type="Proteomes" id="UP000515161">
    <property type="component" value="Unplaced"/>
</dbReference>
<gene>
    <name evidence="4" type="primary">LOC117536669</name>
</gene>
<feature type="domain" description="Cilia- and flagella-associated protein 69 ARM repeats" evidence="2">
    <location>
        <begin position="342"/>
        <end position="724"/>
    </location>
</feature>
<dbReference type="GeneID" id="117536669"/>
<dbReference type="GO" id="GO:0097225">
    <property type="term" value="C:sperm midpiece"/>
    <property type="evidence" value="ECO:0007669"/>
    <property type="project" value="TreeGrafter"/>
</dbReference>
<proteinExistence type="predicted"/>
<keyword evidence="3" id="KW-1185">Reference proteome</keyword>
<dbReference type="GO" id="GO:1902093">
    <property type="term" value="P:positive regulation of flagellated sperm motility"/>
    <property type="evidence" value="ECO:0007669"/>
    <property type="project" value="TreeGrafter"/>
</dbReference>
<dbReference type="PANTHER" id="PTHR14716:SF0">
    <property type="entry name" value="CILIA- AND FLAGELLA-ASSOCIATED PROTEIN 69"/>
    <property type="match status" value="1"/>
</dbReference>
<dbReference type="SUPFAM" id="SSF48371">
    <property type="entry name" value="ARM repeat"/>
    <property type="match status" value="2"/>
</dbReference>
<dbReference type="InterPro" id="IPR048733">
    <property type="entry name" value="CFA69_ARM_dom"/>
</dbReference>
<sequence length="891" mass="99771">MDSSRFVHRRKPDIPVIGPRAPDKKQHIQEVSVKSIELSKVIRLLEDPLTVNLKERHLFVLKKLLKRCQIGFLLKELTGIAKILNICAEKVTDHPEYQPIFCEALHICRLPFLKEKSSDELNYAQDVIEFLSHMGCLMRVSDAEVRQHIVESVKSFYSSVAPKLLPDGTGGLTKTKTRTFHSDNRFSRLALRLQPTSPGYRLQLLERSDLAQTLLLSMAALENQPGIKLQLLQTLQILSSSSDMNCASILQAGGAETICLHMNQPDPNGQVLFHSSEILWNLLERGSTEVTAQLSSIECVISLKEAFLHQLINGFRHSDLQLRNDLLVITTLIAGNPNSLLILYKEERVLLAVLMLVRPPAASPERRSASRQWSSAQQEEVQLQALATLCSLAPIMLEDYMSCQGNAVLLLLLDWCVAQDAFFGQGHSSPVAEGRGRRKAQMRHCIRVLRSVTSSGEESVNQDLCDQGTINQLLGILMQMEASPDEDDLVSLEIKSDIQLILSALCERDMHRKELFGSEGVEMAVHFLKKGSDKFYSGLGHNKLILSTVDCVWSCIVGCYTTEDYFLAKEGASLLMDLLSSSPRCVHCNVLASLLELCDNPNALSHILSWRDSSGQTAPRFLLQLWMDEEEELKVSRDQDGGIADPQRPILGVYQQEDPQLSFPANVPSAAVLELSENLRSKVYSIFCKLGFHDLPGLSRKHYVTLSVVRRYLDFKVGEVWEEVSRELGLDGVRPTTPDEEALSAVCKISEDTARKVAAEQRSILELQEKEDISEEQLMYTEIKSHWKQKELTAKSWDSYVSRTSNYEILKEVKAQREEYIESSRPKPEHEEAAVHPTELILGKVMSVERTGSSGPAGVKLTLARTSIKASGQDQAAPTTQDPEYFSTVKD</sequence>
<dbReference type="PANTHER" id="PTHR14716">
    <property type="entry name" value="CILIA- AND FLAGELLA-ASSOCIATED PROTEIN 69"/>
    <property type="match status" value="1"/>
</dbReference>
<reference evidence="4" key="1">
    <citation type="submission" date="2025-08" db="UniProtKB">
        <authorList>
            <consortium name="RefSeq"/>
        </authorList>
    </citation>
    <scope>IDENTIFICATION</scope>
</reference>
<evidence type="ECO:0000313" key="3">
    <source>
        <dbReference type="Proteomes" id="UP000515161"/>
    </source>
</evidence>
<organism evidence="3 4">
    <name type="scientific">Gymnodraco acuticeps</name>
    <name type="common">Antarctic dragonfish</name>
    <dbReference type="NCBI Taxonomy" id="8218"/>
    <lineage>
        <taxon>Eukaryota</taxon>
        <taxon>Metazoa</taxon>
        <taxon>Chordata</taxon>
        <taxon>Craniata</taxon>
        <taxon>Vertebrata</taxon>
        <taxon>Euteleostomi</taxon>
        <taxon>Actinopterygii</taxon>
        <taxon>Neopterygii</taxon>
        <taxon>Teleostei</taxon>
        <taxon>Neoteleostei</taxon>
        <taxon>Acanthomorphata</taxon>
        <taxon>Eupercaria</taxon>
        <taxon>Perciformes</taxon>
        <taxon>Notothenioidei</taxon>
        <taxon>Bathydraconidae</taxon>
        <taxon>Gymnodraco</taxon>
    </lineage>
</organism>
<dbReference type="InterPro" id="IPR048732">
    <property type="entry name" value="CFA69"/>
</dbReference>
<name>A0A6P8T1Z7_GYMAC</name>